<evidence type="ECO:0000313" key="9">
    <source>
        <dbReference type="EMBL" id="OWQ95320.1"/>
    </source>
</evidence>
<dbReference type="NCBIfam" id="NF008277">
    <property type="entry name" value="PRK11055.1"/>
    <property type="match status" value="1"/>
</dbReference>
<dbReference type="Gene3D" id="2.70.98.10">
    <property type="match status" value="1"/>
</dbReference>
<dbReference type="InterPro" id="IPR014718">
    <property type="entry name" value="GH-type_carb-bd"/>
</dbReference>
<accession>A0A246JQN8</accession>
<dbReference type="SUPFAM" id="SSF74650">
    <property type="entry name" value="Galactose mutarotase-like"/>
    <property type="match status" value="1"/>
</dbReference>
<dbReference type="InterPro" id="IPR008183">
    <property type="entry name" value="Aldose_1/G6P_1-epimerase"/>
</dbReference>
<dbReference type="UniPathway" id="UPA00242"/>
<dbReference type="GO" id="GO:0030246">
    <property type="term" value="F:carbohydrate binding"/>
    <property type="evidence" value="ECO:0007669"/>
    <property type="project" value="InterPro"/>
</dbReference>
<dbReference type="Proteomes" id="UP000197097">
    <property type="component" value="Unassembled WGS sequence"/>
</dbReference>
<comment type="similarity">
    <text evidence="2 5">Belongs to the aldose epimerase family.</text>
</comment>
<dbReference type="InterPro" id="IPR047215">
    <property type="entry name" value="Galactose_mutarotase-like"/>
</dbReference>
<evidence type="ECO:0000256" key="7">
    <source>
        <dbReference type="PIRSR" id="PIRSR005096-2"/>
    </source>
</evidence>
<dbReference type="GO" id="GO:0033499">
    <property type="term" value="P:galactose catabolic process via UDP-galactose, Leloir pathway"/>
    <property type="evidence" value="ECO:0007669"/>
    <property type="project" value="TreeGrafter"/>
</dbReference>
<dbReference type="OrthoDB" id="9779408at2"/>
<dbReference type="InterPro" id="IPR015443">
    <property type="entry name" value="Aldose_1-epimerase"/>
</dbReference>
<organism evidence="9 10">
    <name type="scientific">Sphingopyxis witflariensis</name>
    <dbReference type="NCBI Taxonomy" id="173675"/>
    <lineage>
        <taxon>Bacteria</taxon>
        <taxon>Pseudomonadati</taxon>
        <taxon>Pseudomonadota</taxon>
        <taxon>Alphaproteobacteria</taxon>
        <taxon>Sphingomonadales</taxon>
        <taxon>Sphingomonadaceae</taxon>
        <taxon>Sphingopyxis</taxon>
    </lineage>
</organism>
<dbReference type="PANTHER" id="PTHR10091">
    <property type="entry name" value="ALDOSE-1-EPIMERASE"/>
    <property type="match status" value="1"/>
</dbReference>
<dbReference type="RefSeq" id="WP_088473279.1">
    <property type="nucleotide sequence ID" value="NZ_NISJ01000007.1"/>
</dbReference>
<feature type="binding site" evidence="7">
    <location>
        <position position="280"/>
    </location>
    <ligand>
        <name>beta-D-galactose</name>
        <dbReference type="ChEBI" id="CHEBI:27667"/>
    </ligand>
</feature>
<sequence>MAVTLRWAASTIAVLALGACATVTDTPDAVRTEAFGQTATGQPVERYSFANAAGMRVSAITYGATLTTVEVPGRSGQRANVILSLPDIAAYEQTQRRWASVIGRYAGRIADARFTLDGVTYALEAGRNGVTLHSGSDGYDRRVWAATPFHDVRSSGVVFRLDSRDGDQGFPGHLRLEVTYRLPHRRNELHVEYRARSNTATVINPTNHGFFNLAGAGSDSIGSHRVAIAADRYAETDNRKIPTGRLLPVTGTALDLQRPTLLAPWLAARDPLLAPSNGFDHSLVLSPAHGTRLAATVDEPTSGRRLEILTTEPSVQFNSGNGFDGTEVGAEGIAYPRHAGFAIETQHLPDSPNQPGFPSTVLRPGQEFRSLTIYRFSVMSAR</sequence>
<dbReference type="GO" id="GO:0004034">
    <property type="term" value="F:aldose 1-epimerase activity"/>
    <property type="evidence" value="ECO:0007669"/>
    <property type="project" value="UniProtKB-EC"/>
</dbReference>
<keyword evidence="3 5" id="KW-0413">Isomerase</keyword>
<evidence type="ECO:0000256" key="2">
    <source>
        <dbReference type="ARBA" id="ARBA00006206"/>
    </source>
</evidence>
<dbReference type="Pfam" id="PF01263">
    <property type="entry name" value="Aldose_epim"/>
    <property type="match status" value="1"/>
</dbReference>
<keyword evidence="8" id="KW-0732">Signal</keyword>
<evidence type="ECO:0000256" key="5">
    <source>
        <dbReference type="PIRNR" id="PIRNR005096"/>
    </source>
</evidence>
<dbReference type="EC" id="5.1.3.3" evidence="5"/>
<comment type="catalytic activity">
    <reaction evidence="5">
        <text>alpha-D-glucose = beta-D-glucose</text>
        <dbReference type="Rhea" id="RHEA:10264"/>
        <dbReference type="ChEBI" id="CHEBI:15903"/>
        <dbReference type="ChEBI" id="CHEBI:17925"/>
        <dbReference type="EC" id="5.1.3.3"/>
    </reaction>
</comment>
<feature type="signal peptide" evidence="8">
    <location>
        <begin position="1"/>
        <end position="21"/>
    </location>
</feature>
<reference evidence="9 10" key="1">
    <citation type="journal article" date="2002" name="Int. J. Syst. Evol. Microbiol.">
        <title>Sphingopyxis witflariensis sp. nov., isolated from activated sludge.</title>
        <authorList>
            <person name="Kampfer P."/>
            <person name="Witzenberger R."/>
            <person name="Denner E.B."/>
            <person name="Busse H.J."/>
            <person name="Neef A."/>
        </authorList>
    </citation>
    <scope>NUCLEOTIDE SEQUENCE [LARGE SCALE GENOMIC DNA]</scope>
    <source>
        <strain evidence="9 10">DSM 14551</strain>
    </source>
</reference>
<dbReference type="EMBL" id="NISJ01000007">
    <property type="protein sequence ID" value="OWQ95320.1"/>
    <property type="molecule type" value="Genomic_DNA"/>
</dbReference>
<keyword evidence="10" id="KW-1185">Reference proteome</keyword>
<evidence type="ECO:0000256" key="3">
    <source>
        <dbReference type="ARBA" id="ARBA00023235"/>
    </source>
</evidence>
<evidence type="ECO:0000256" key="6">
    <source>
        <dbReference type="PIRSR" id="PIRSR005096-1"/>
    </source>
</evidence>
<dbReference type="GO" id="GO:0006006">
    <property type="term" value="P:glucose metabolic process"/>
    <property type="evidence" value="ECO:0007669"/>
    <property type="project" value="TreeGrafter"/>
</dbReference>
<feature type="chain" id="PRO_5012512620" description="Aldose 1-epimerase" evidence="8">
    <location>
        <begin position="22"/>
        <end position="382"/>
    </location>
</feature>
<dbReference type="CDD" id="cd09019">
    <property type="entry name" value="galactose_mutarotase_like"/>
    <property type="match status" value="1"/>
</dbReference>
<keyword evidence="4 5" id="KW-0119">Carbohydrate metabolism</keyword>
<dbReference type="PIRSF" id="PIRSF005096">
    <property type="entry name" value="GALM"/>
    <property type="match status" value="1"/>
</dbReference>
<dbReference type="PANTHER" id="PTHR10091:SF49">
    <property type="entry name" value="ALDOSE 1-EPIMERASE"/>
    <property type="match status" value="1"/>
</dbReference>
<comment type="caution">
    <text evidence="9">The sequence shown here is derived from an EMBL/GenBank/DDBJ whole genome shotgun (WGS) entry which is preliminary data.</text>
</comment>
<dbReference type="AlphaFoldDB" id="A0A246JQN8"/>
<protein>
    <recommendedName>
        <fullName evidence="5">Aldose 1-epimerase</fullName>
        <ecNumber evidence="5">5.1.3.3</ecNumber>
    </recommendedName>
</protein>
<dbReference type="PROSITE" id="PS51257">
    <property type="entry name" value="PROKAR_LIPOPROTEIN"/>
    <property type="match status" value="1"/>
</dbReference>
<evidence type="ECO:0000256" key="8">
    <source>
        <dbReference type="SAM" id="SignalP"/>
    </source>
</evidence>
<evidence type="ECO:0000256" key="4">
    <source>
        <dbReference type="ARBA" id="ARBA00023277"/>
    </source>
</evidence>
<evidence type="ECO:0000256" key="1">
    <source>
        <dbReference type="ARBA" id="ARBA00005028"/>
    </source>
</evidence>
<proteinExistence type="inferred from homology"/>
<feature type="active site" description="Proton donor" evidence="6">
    <location>
        <position position="208"/>
    </location>
</feature>
<dbReference type="InterPro" id="IPR011013">
    <property type="entry name" value="Gal_mutarotase_sf_dom"/>
</dbReference>
<evidence type="ECO:0000313" key="10">
    <source>
        <dbReference type="Proteomes" id="UP000197097"/>
    </source>
</evidence>
<gene>
    <name evidence="9" type="ORF">CDQ91_13605</name>
</gene>
<comment type="pathway">
    <text evidence="1 5">Carbohydrate metabolism; hexose metabolism.</text>
</comment>
<name>A0A246JQN8_9SPHN</name>
<feature type="active site" description="Proton acceptor" evidence="6">
    <location>
        <position position="344"/>
    </location>
</feature>